<evidence type="ECO:0000256" key="1">
    <source>
        <dbReference type="ARBA" id="ARBA00003531"/>
    </source>
</evidence>
<keyword evidence="14" id="KW-1185">Reference proteome</keyword>
<dbReference type="CDD" id="cd00071">
    <property type="entry name" value="GMPK"/>
    <property type="match status" value="1"/>
</dbReference>
<comment type="subcellular location">
    <subcellularLocation>
        <location evidence="11">Cytoplasm</location>
    </subcellularLocation>
</comment>
<evidence type="ECO:0000256" key="8">
    <source>
        <dbReference type="ARBA" id="ARBA00022840"/>
    </source>
</evidence>
<dbReference type="PANTHER" id="PTHR23117">
    <property type="entry name" value="GUANYLATE KINASE-RELATED"/>
    <property type="match status" value="1"/>
</dbReference>
<gene>
    <name evidence="11 13" type="primary">gmk</name>
    <name evidence="13" type="ORF">ACFFNY_00160</name>
</gene>
<evidence type="ECO:0000256" key="2">
    <source>
        <dbReference type="ARBA" id="ARBA00005790"/>
    </source>
</evidence>
<evidence type="ECO:0000256" key="9">
    <source>
        <dbReference type="ARBA" id="ARBA00030128"/>
    </source>
</evidence>
<dbReference type="PROSITE" id="PS50052">
    <property type="entry name" value="GUANYLATE_KINASE_2"/>
    <property type="match status" value="1"/>
</dbReference>
<dbReference type="Pfam" id="PF00625">
    <property type="entry name" value="Guanylate_kin"/>
    <property type="match status" value="1"/>
</dbReference>
<dbReference type="InterPro" id="IPR027417">
    <property type="entry name" value="P-loop_NTPase"/>
</dbReference>
<feature type="binding site" evidence="11">
    <location>
        <begin position="15"/>
        <end position="22"/>
    </location>
    <ligand>
        <name>ATP</name>
        <dbReference type="ChEBI" id="CHEBI:30616"/>
    </ligand>
</feature>
<evidence type="ECO:0000256" key="4">
    <source>
        <dbReference type="ARBA" id="ARBA00016296"/>
    </source>
</evidence>
<protein>
    <recommendedName>
        <fullName evidence="4 11">Guanylate kinase</fullName>
        <ecNumber evidence="3 11">2.7.4.8</ecNumber>
    </recommendedName>
    <alternativeName>
        <fullName evidence="9 11">GMP kinase</fullName>
    </alternativeName>
</protein>
<comment type="caution">
    <text evidence="13">The sequence shown here is derived from an EMBL/GenBank/DDBJ whole genome shotgun (WGS) entry which is preliminary data.</text>
</comment>
<dbReference type="Gene3D" id="3.40.50.300">
    <property type="entry name" value="P-loop containing nucleotide triphosphate hydrolases"/>
    <property type="match status" value="1"/>
</dbReference>
<evidence type="ECO:0000259" key="12">
    <source>
        <dbReference type="PROSITE" id="PS50052"/>
    </source>
</evidence>
<dbReference type="PANTHER" id="PTHR23117:SF13">
    <property type="entry name" value="GUANYLATE KINASE"/>
    <property type="match status" value="1"/>
</dbReference>
<keyword evidence="11" id="KW-0963">Cytoplasm</keyword>
<feature type="domain" description="Guanylate kinase-like" evidence="12">
    <location>
        <begin position="8"/>
        <end position="186"/>
    </location>
</feature>
<dbReference type="NCBIfam" id="TIGR03263">
    <property type="entry name" value="guanyl_kin"/>
    <property type="match status" value="1"/>
</dbReference>
<dbReference type="InterPro" id="IPR008144">
    <property type="entry name" value="Guanylate_kin-like_dom"/>
</dbReference>
<dbReference type="PROSITE" id="PS00856">
    <property type="entry name" value="GUANYLATE_KINASE_1"/>
    <property type="match status" value="1"/>
</dbReference>
<dbReference type="Gene3D" id="3.30.63.10">
    <property type="entry name" value="Guanylate Kinase phosphate binding domain"/>
    <property type="match status" value="1"/>
</dbReference>
<evidence type="ECO:0000313" key="13">
    <source>
        <dbReference type="EMBL" id="MFB9749970.1"/>
    </source>
</evidence>
<comment type="function">
    <text evidence="1 11">Essential for recycling GMP and indirectly, cGMP.</text>
</comment>
<name>A0ABV5VNW5_9BACL</name>
<reference evidence="13 14" key="1">
    <citation type="submission" date="2024-09" db="EMBL/GenBank/DDBJ databases">
        <authorList>
            <person name="Sun Q."/>
            <person name="Mori K."/>
        </authorList>
    </citation>
    <scope>NUCLEOTIDE SEQUENCE [LARGE SCALE GENOMIC DNA]</scope>
    <source>
        <strain evidence="13 14">JCM 12520</strain>
    </source>
</reference>
<keyword evidence="8 11" id="KW-0067">ATP-binding</keyword>
<sequence length="207" mass="23716">MTSNADKGLLIVLSGPSGVGKGTVCSMLRKQAPDLVYSVSATTRYPRAGEQEGVNYFFKSKEQFRSMIERDELLEYAEYVGQYYGTPRSFVNETIQSGKDIILEIEVQGALKVKQRFPEGVFIFLMPPSLNELRSRIENRGTETDDSIRNRLSVAADEIRLLEHYDYAVVNDRVESACERIRSIITAEHCKRERIMPYVKSWMEEVR</sequence>
<dbReference type="EC" id="2.7.4.8" evidence="3 11"/>
<evidence type="ECO:0000256" key="10">
    <source>
        <dbReference type="ARBA" id="ARBA00048594"/>
    </source>
</evidence>
<comment type="similarity">
    <text evidence="2 11">Belongs to the guanylate kinase family.</text>
</comment>
<accession>A0ABV5VNW5</accession>
<keyword evidence="7 11" id="KW-0418">Kinase</keyword>
<dbReference type="Proteomes" id="UP001589619">
    <property type="component" value="Unassembled WGS sequence"/>
</dbReference>
<proteinExistence type="inferred from homology"/>
<dbReference type="EMBL" id="JBHMAG010000001">
    <property type="protein sequence ID" value="MFB9749970.1"/>
    <property type="molecule type" value="Genomic_DNA"/>
</dbReference>
<keyword evidence="6 11" id="KW-0547">Nucleotide-binding</keyword>
<evidence type="ECO:0000256" key="5">
    <source>
        <dbReference type="ARBA" id="ARBA00022679"/>
    </source>
</evidence>
<evidence type="ECO:0000256" key="11">
    <source>
        <dbReference type="HAMAP-Rule" id="MF_00328"/>
    </source>
</evidence>
<dbReference type="RefSeq" id="WP_344910041.1">
    <property type="nucleotide sequence ID" value="NZ_BAAAYO010000008.1"/>
</dbReference>
<dbReference type="SMART" id="SM00072">
    <property type="entry name" value="GuKc"/>
    <property type="match status" value="1"/>
</dbReference>
<dbReference type="InterPro" id="IPR008145">
    <property type="entry name" value="GK/Ca_channel_bsu"/>
</dbReference>
<evidence type="ECO:0000256" key="7">
    <source>
        <dbReference type="ARBA" id="ARBA00022777"/>
    </source>
</evidence>
<evidence type="ECO:0000313" key="14">
    <source>
        <dbReference type="Proteomes" id="UP001589619"/>
    </source>
</evidence>
<dbReference type="InterPro" id="IPR017665">
    <property type="entry name" value="Guanylate_kinase"/>
</dbReference>
<evidence type="ECO:0000256" key="3">
    <source>
        <dbReference type="ARBA" id="ARBA00012961"/>
    </source>
</evidence>
<keyword evidence="5 11" id="KW-0808">Transferase</keyword>
<dbReference type="SUPFAM" id="SSF52540">
    <property type="entry name" value="P-loop containing nucleoside triphosphate hydrolases"/>
    <property type="match status" value="1"/>
</dbReference>
<dbReference type="GO" id="GO:0004385">
    <property type="term" value="F:GMP kinase activity"/>
    <property type="evidence" value="ECO:0007669"/>
    <property type="project" value="UniProtKB-EC"/>
</dbReference>
<evidence type="ECO:0000256" key="6">
    <source>
        <dbReference type="ARBA" id="ARBA00022741"/>
    </source>
</evidence>
<comment type="catalytic activity">
    <reaction evidence="10 11">
        <text>GMP + ATP = GDP + ADP</text>
        <dbReference type="Rhea" id="RHEA:20780"/>
        <dbReference type="ChEBI" id="CHEBI:30616"/>
        <dbReference type="ChEBI" id="CHEBI:58115"/>
        <dbReference type="ChEBI" id="CHEBI:58189"/>
        <dbReference type="ChEBI" id="CHEBI:456216"/>
        <dbReference type="EC" id="2.7.4.8"/>
    </reaction>
</comment>
<dbReference type="InterPro" id="IPR020590">
    <property type="entry name" value="Guanylate_kinase_CS"/>
</dbReference>
<organism evidence="13 14">
    <name type="scientific">Paenibacillus hodogayensis</name>
    <dbReference type="NCBI Taxonomy" id="279208"/>
    <lineage>
        <taxon>Bacteria</taxon>
        <taxon>Bacillati</taxon>
        <taxon>Bacillota</taxon>
        <taxon>Bacilli</taxon>
        <taxon>Bacillales</taxon>
        <taxon>Paenibacillaceae</taxon>
        <taxon>Paenibacillus</taxon>
    </lineage>
</organism>
<dbReference type="HAMAP" id="MF_00328">
    <property type="entry name" value="Guanylate_kinase"/>
    <property type="match status" value="1"/>
</dbReference>